<accession>A0AAN9L5V0</accession>
<name>A0AAN9L5V0_CANGL</name>
<feature type="transmembrane region" description="Helical" evidence="1">
    <location>
        <begin position="106"/>
        <end position="128"/>
    </location>
</feature>
<evidence type="ECO:0000313" key="3">
    <source>
        <dbReference type="Proteomes" id="UP001367508"/>
    </source>
</evidence>
<organism evidence="2 3">
    <name type="scientific">Canavalia gladiata</name>
    <name type="common">Sword bean</name>
    <name type="synonym">Dolichos gladiatus</name>
    <dbReference type="NCBI Taxonomy" id="3824"/>
    <lineage>
        <taxon>Eukaryota</taxon>
        <taxon>Viridiplantae</taxon>
        <taxon>Streptophyta</taxon>
        <taxon>Embryophyta</taxon>
        <taxon>Tracheophyta</taxon>
        <taxon>Spermatophyta</taxon>
        <taxon>Magnoliopsida</taxon>
        <taxon>eudicotyledons</taxon>
        <taxon>Gunneridae</taxon>
        <taxon>Pentapetalae</taxon>
        <taxon>rosids</taxon>
        <taxon>fabids</taxon>
        <taxon>Fabales</taxon>
        <taxon>Fabaceae</taxon>
        <taxon>Papilionoideae</taxon>
        <taxon>50 kb inversion clade</taxon>
        <taxon>NPAAA clade</taxon>
        <taxon>indigoferoid/millettioid clade</taxon>
        <taxon>Phaseoleae</taxon>
        <taxon>Canavalia</taxon>
    </lineage>
</organism>
<dbReference type="AlphaFoldDB" id="A0AAN9L5V0"/>
<reference evidence="2 3" key="1">
    <citation type="submission" date="2024-01" db="EMBL/GenBank/DDBJ databases">
        <title>The genomes of 5 underutilized Papilionoideae crops provide insights into root nodulation and disease resistanc.</title>
        <authorList>
            <person name="Jiang F."/>
        </authorList>
    </citation>
    <scope>NUCLEOTIDE SEQUENCE [LARGE SCALE GENOMIC DNA]</scope>
    <source>
        <strain evidence="2">LVBAO_FW01</strain>
        <tissue evidence="2">Leaves</tissue>
    </source>
</reference>
<sequence>MLFTEVGDDMLIVGPNIITRISCGSLGGLGLLACYMARWLVRMARGLGRVGRLASRLEGLTKLNRNCSRGESNQCPGGGNRTSVVEVTEILDFGAYVALMEMLGANWISCGSLGGLGLLACYMARWLVRMARGLGRVGRLASRLEGLTKLNRNCSRGESNQCPGGYRP</sequence>
<evidence type="ECO:0000313" key="2">
    <source>
        <dbReference type="EMBL" id="KAK7329321.1"/>
    </source>
</evidence>
<keyword evidence="3" id="KW-1185">Reference proteome</keyword>
<protein>
    <submittedName>
        <fullName evidence="2">Uncharacterized protein</fullName>
    </submittedName>
</protein>
<dbReference type="Proteomes" id="UP001367508">
    <property type="component" value="Unassembled WGS sequence"/>
</dbReference>
<gene>
    <name evidence="2" type="ORF">VNO77_23479</name>
</gene>
<feature type="transmembrane region" description="Helical" evidence="1">
    <location>
        <begin position="21"/>
        <end position="41"/>
    </location>
</feature>
<keyword evidence="1" id="KW-0472">Membrane</keyword>
<keyword evidence="1" id="KW-0812">Transmembrane</keyword>
<keyword evidence="1" id="KW-1133">Transmembrane helix</keyword>
<dbReference type="EMBL" id="JAYMYQ010000005">
    <property type="protein sequence ID" value="KAK7329321.1"/>
    <property type="molecule type" value="Genomic_DNA"/>
</dbReference>
<proteinExistence type="predicted"/>
<evidence type="ECO:0000256" key="1">
    <source>
        <dbReference type="SAM" id="Phobius"/>
    </source>
</evidence>
<comment type="caution">
    <text evidence="2">The sequence shown here is derived from an EMBL/GenBank/DDBJ whole genome shotgun (WGS) entry which is preliminary data.</text>
</comment>